<dbReference type="AlphaFoldDB" id="A0A9W8B4J7"/>
<evidence type="ECO:0000256" key="3">
    <source>
        <dbReference type="SAM" id="MobiDB-lite"/>
    </source>
</evidence>
<organism evidence="5 6">
    <name type="scientific">Dimargaris verticillata</name>
    <dbReference type="NCBI Taxonomy" id="2761393"/>
    <lineage>
        <taxon>Eukaryota</taxon>
        <taxon>Fungi</taxon>
        <taxon>Fungi incertae sedis</taxon>
        <taxon>Zoopagomycota</taxon>
        <taxon>Kickxellomycotina</taxon>
        <taxon>Dimargaritomycetes</taxon>
        <taxon>Dimargaritales</taxon>
        <taxon>Dimargaritaceae</taxon>
        <taxon>Dimargaris</taxon>
    </lineage>
</organism>
<name>A0A9W8B4J7_9FUNG</name>
<dbReference type="GO" id="GO:0005634">
    <property type="term" value="C:nucleus"/>
    <property type="evidence" value="ECO:0007669"/>
    <property type="project" value="UniProtKB-SubCell"/>
</dbReference>
<dbReference type="InterPro" id="IPR039845">
    <property type="entry name" value="FAM192A"/>
</dbReference>
<protein>
    <recommendedName>
        <fullName evidence="4">FAM192A/Fyv6 N-terminal domain-containing protein</fullName>
    </recommendedName>
</protein>
<dbReference type="Proteomes" id="UP001151582">
    <property type="component" value="Unassembled WGS sequence"/>
</dbReference>
<feature type="compositionally biased region" description="Basic and acidic residues" evidence="3">
    <location>
        <begin position="16"/>
        <end position="47"/>
    </location>
</feature>
<accession>A0A9W8B4J7</accession>
<evidence type="ECO:0000259" key="4">
    <source>
        <dbReference type="Pfam" id="PF10187"/>
    </source>
</evidence>
<dbReference type="Pfam" id="PF10187">
    <property type="entry name" value="FAM192A_Fyv6_N"/>
    <property type="match status" value="1"/>
</dbReference>
<evidence type="ECO:0000313" key="6">
    <source>
        <dbReference type="Proteomes" id="UP001151582"/>
    </source>
</evidence>
<dbReference type="PANTHER" id="PTHR13495:SF0">
    <property type="entry name" value="PSME3-INTERACTING PROTEIN"/>
    <property type="match status" value="1"/>
</dbReference>
<dbReference type="EMBL" id="JANBQB010000522">
    <property type="protein sequence ID" value="KAJ1975480.1"/>
    <property type="molecule type" value="Genomic_DNA"/>
</dbReference>
<evidence type="ECO:0000256" key="2">
    <source>
        <dbReference type="ARBA" id="ARBA00023242"/>
    </source>
</evidence>
<comment type="subcellular location">
    <subcellularLocation>
        <location evidence="1">Nucleus</location>
    </subcellularLocation>
</comment>
<reference evidence="5" key="1">
    <citation type="submission" date="2022-07" db="EMBL/GenBank/DDBJ databases">
        <title>Phylogenomic reconstructions and comparative analyses of Kickxellomycotina fungi.</title>
        <authorList>
            <person name="Reynolds N.K."/>
            <person name="Stajich J.E."/>
            <person name="Barry K."/>
            <person name="Grigoriev I.V."/>
            <person name="Crous P."/>
            <person name="Smith M.E."/>
        </authorList>
    </citation>
    <scope>NUCLEOTIDE SEQUENCE</scope>
    <source>
        <strain evidence="5">RSA 567</strain>
    </source>
</reference>
<proteinExistence type="predicted"/>
<gene>
    <name evidence="5" type="ORF">H4R34_004315</name>
</gene>
<evidence type="ECO:0000256" key="1">
    <source>
        <dbReference type="ARBA" id="ARBA00004123"/>
    </source>
</evidence>
<dbReference type="OrthoDB" id="75720at2759"/>
<comment type="caution">
    <text evidence="5">The sequence shown here is derived from an EMBL/GenBank/DDBJ whole genome shotgun (WGS) entry which is preliminary data.</text>
</comment>
<feature type="domain" description="FAM192A/Fyv6 N-terminal" evidence="4">
    <location>
        <begin position="10"/>
        <end position="111"/>
    </location>
</feature>
<sequence>MDDFKVTRSFISQSEIDERRAQRQQEWEKARQEGKEVPPHPDDHDSRTLYERLLEQKQKKDDEYREATRFANLVPKLNEDEYDFLHKLDTHQQLLEKEKRQHEQVELERFRR</sequence>
<dbReference type="PANTHER" id="PTHR13495">
    <property type="entry name" value="NEFA-INTERACTING NUCLEAR PROTEIN NIP30"/>
    <property type="match status" value="1"/>
</dbReference>
<keyword evidence="2" id="KW-0539">Nucleus</keyword>
<dbReference type="InterPro" id="IPR019331">
    <property type="entry name" value="FAM192A/Fyv6_N"/>
</dbReference>
<evidence type="ECO:0000313" key="5">
    <source>
        <dbReference type="EMBL" id="KAJ1975480.1"/>
    </source>
</evidence>
<keyword evidence="6" id="KW-1185">Reference proteome</keyword>
<feature type="region of interest" description="Disordered" evidence="3">
    <location>
        <begin position="15"/>
        <end position="47"/>
    </location>
</feature>